<comment type="subunit">
    <text evidence="12">Component of the replication restart primosome.</text>
</comment>
<keyword evidence="7 12" id="KW-0862">Zinc</keyword>
<dbReference type="GO" id="GO:0006270">
    <property type="term" value="P:DNA replication initiation"/>
    <property type="evidence" value="ECO:0007669"/>
    <property type="project" value="TreeGrafter"/>
</dbReference>
<dbReference type="InterPro" id="IPR005259">
    <property type="entry name" value="PriA"/>
</dbReference>
<evidence type="ECO:0000256" key="10">
    <source>
        <dbReference type="ARBA" id="ARBA00023235"/>
    </source>
</evidence>
<keyword evidence="16" id="KW-1185">Reference proteome</keyword>
<name>A0A1H6K5D9_9FLAO</name>
<keyword evidence="9 12" id="KW-0238">DNA-binding</keyword>
<feature type="binding site" evidence="12">
    <location>
        <position position="552"/>
    </location>
    <ligand>
        <name>Zn(2+)</name>
        <dbReference type="ChEBI" id="CHEBI:29105"/>
        <label>2</label>
    </ligand>
</feature>
<dbReference type="AlphaFoldDB" id="A0A1H6K5D9"/>
<keyword evidence="4 12" id="KW-0547">Nucleotide-binding</keyword>
<comment type="catalytic activity">
    <reaction evidence="11 12">
        <text>ATP + H2O = ADP + phosphate + H(+)</text>
        <dbReference type="Rhea" id="RHEA:13065"/>
        <dbReference type="ChEBI" id="CHEBI:15377"/>
        <dbReference type="ChEBI" id="CHEBI:15378"/>
        <dbReference type="ChEBI" id="CHEBI:30616"/>
        <dbReference type="ChEBI" id="CHEBI:43474"/>
        <dbReference type="ChEBI" id="CHEBI:456216"/>
        <dbReference type="EC" id="5.6.2.4"/>
    </reaction>
</comment>
<gene>
    <name evidence="12" type="primary">priA</name>
    <name evidence="15" type="ORF">SAMN02927937_00979</name>
</gene>
<dbReference type="GO" id="GO:0006310">
    <property type="term" value="P:DNA recombination"/>
    <property type="evidence" value="ECO:0007669"/>
    <property type="project" value="InterPro"/>
</dbReference>
<protein>
    <recommendedName>
        <fullName evidence="12">Replication restart protein PriA</fullName>
    </recommendedName>
    <alternativeName>
        <fullName evidence="12">ATP-dependent DNA helicase PriA</fullName>
        <ecNumber evidence="12">5.6.2.4</ecNumber>
    </alternativeName>
    <alternativeName>
        <fullName evidence="12">DNA 3'-5' helicase PriA</fullName>
    </alternativeName>
</protein>
<keyword evidence="5 12" id="KW-0378">Hydrolase</keyword>
<dbReference type="GO" id="GO:0043138">
    <property type="term" value="F:3'-5' DNA helicase activity"/>
    <property type="evidence" value="ECO:0007669"/>
    <property type="project" value="UniProtKB-EC"/>
</dbReference>
<dbReference type="FunFam" id="3.40.1440.60:FF:000001">
    <property type="entry name" value="Primosomal protein N"/>
    <property type="match status" value="1"/>
</dbReference>
<dbReference type="Pfam" id="PF17764">
    <property type="entry name" value="PriA_3primeBD"/>
    <property type="match status" value="1"/>
</dbReference>
<feature type="binding site" evidence="12">
    <location>
        <position position="562"/>
    </location>
    <ligand>
        <name>Zn(2+)</name>
        <dbReference type="ChEBI" id="CHEBI:29105"/>
        <label>1</label>
    </ligand>
</feature>
<dbReference type="InterPro" id="IPR042115">
    <property type="entry name" value="PriA_3primeBD_sf"/>
</dbReference>
<evidence type="ECO:0000256" key="9">
    <source>
        <dbReference type="ARBA" id="ARBA00023125"/>
    </source>
</evidence>
<keyword evidence="8 12" id="KW-0067">ATP-binding</keyword>
<dbReference type="PANTHER" id="PTHR30580:SF0">
    <property type="entry name" value="PRIMOSOMAL PROTEIN N"/>
    <property type="match status" value="1"/>
</dbReference>
<dbReference type="OrthoDB" id="9759544at2"/>
<dbReference type="Gene3D" id="3.40.1440.60">
    <property type="entry name" value="PriA, 3(prime) DNA-binding domain"/>
    <property type="match status" value="1"/>
</dbReference>
<evidence type="ECO:0000259" key="13">
    <source>
        <dbReference type="PROSITE" id="PS51192"/>
    </source>
</evidence>
<keyword evidence="2 12" id="KW-0235">DNA replication</keyword>
<evidence type="ECO:0000313" key="16">
    <source>
        <dbReference type="Proteomes" id="UP000199634"/>
    </source>
</evidence>
<dbReference type="InterPro" id="IPR014001">
    <property type="entry name" value="Helicase_ATP-bd"/>
</dbReference>
<evidence type="ECO:0000256" key="2">
    <source>
        <dbReference type="ARBA" id="ARBA00022705"/>
    </source>
</evidence>
<evidence type="ECO:0000256" key="4">
    <source>
        <dbReference type="ARBA" id="ARBA00022741"/>
    </source>
</evidence>
<reference evidence="15 16" key="1">
    <citation type="submission" date="2016-10" db="EMBL/GenBank/DDBJ databases">
        <authorList>
            <person name="de Groot N.N."/>
        </authorList>
    </citation>
    <scope>NUCLEOTIDE SEQUENCE [LARGE SCALE GENOMIC DNA]</scope>
    <source>
        <strain evidence="15 16">CGMCC 1.10825</strain>
    </source>
</reference>
<dbReference type="InterPro" id="IPR027417">
    <property type="entry name" value="P-loop_NTPase"/>
</dbReference>
<dbReference type="FunFam" id="3.40.50.300:FF:000489">
    <property type="entry name" value="Primosome assembly protein PriA"/>
    <property type="match status" value="1"/>
</dbReference>
<feature type="domain" description="Helicase ATP-binding" evidence="13">
    <location>
        <begin position="290"/>
        <end position="459"/>
    </location>
</feature>
<dbReference type="GO" id="GO:0006269">
    <property type="term" value="P:DNA replication, synthesis of primer"/>
    <property type="evidence" value="ECO:0007669"/>
    <property type="project" value="UniProtKB-KW"/>
</dbReference>
<comment type="catalytic activity">
    <reaction evidence="12">
        <text>Couples ATP hydrolysis with the unwinding of duplex DNA by translocating in the 3'-5' direction.</text>
        <dbReference type="EC" id="5.6.2.4"/>
    </reaction>
</comment>
<evidence type="ECO:0000256" key="3">
    <source>
        <dbReference type="ARBA" id="ARBA00022723"/>
    </source>
</evidence>
<keyword evidence="3 12" id="KW-0479">Metal-binding</keyword>
<evidence type="ECO:0000256" key="8">
    <source>
        <dbReference type="ARBA" id="ARBA00022840"/>
    </source>
</evidence>
<feature type="binding site" evidence="12">
    <location>
        <position position="534"/>
    </location>
    <ligand>
        <name>Zn(2+)</name>
        <dbReference type="ChEBI" id="CHEBI:29105"/>
        <label>2</label>
    </ligand>
</feature>
<dbReference type="RefSeq" id="WP_091096939.1">
    <property type="nucleotide sequence ID" value="NZ_FNXE01000009.1"/>
</dbReference>
<dbReference type="CDD" id="cd18804">
    <property type="entry name" value="SF2_C_priA"/>
    <property type="match status" value="1"/>
</dbReference>
<keyword evidence="1 12" id="KW-0639">Primosome</keyword>
<dbReference type="PROSITE" id="PS51192">
    <property type="entry name" value="HELICASE_ATP_BIND_1"/>
    <property type="match status" value="1"/>
</dbReference>
<dbReference type="GO" id="GO:1990077">
    <property type="term" value="C:primosome complex"/>
    <property type="evidence" value="ECO:0007669"/>
    <property type="project" value="UniProtKB-UniRule"/>
</dbReference>
<dbReference type="Pfam" id="PF18074">
    <property type="entry name" value="PriA_C"/>
    <property type="match status" value="1"/>
</dbReference>
<dbReference type="Gene3D" id="3.40.50.300">
    <property type="entry name" value="P-loop containing nucleotide triphosphate hydrolases"/>
    <property type="match status" value="2"/>
</dbReference>
<keyword evidence="10 12" id="KW-0413">Isomerase</keyword>
<dbReference type="InterPro" id="IPR001650">
    <property type="entry name" value="Helicase_C-like"/>
</dbReference>
<feature type="binding site" evidence="12">
    <location>
        <position position="525"/>
    </location>
    <ligand>
        <name>Zn(2+)</name>
        <dbReference type="ChEBI" id="CHEBI:29105"/>
        <label>1</label>
    </ligand>
</feature>
<evidence type="ECO:0000256" key="11">
    <source>
        <dbReference type="ARBA" id="ARBA00048988"/>
    </source>
</evidence>
<evidence type="ECO:0000256" key="5">
    <source>
        <dbReference type="ARBA" id="ARBA00022801"/>
    </source>
</evidence>
<evidence type="ECO:0000256" key="7">
    <source>
        <dbReference type="ARBA" id="ARBA00022833"/>
    </source>
</evidence>
<comment type="similarity">
    <text evidence="12">Belongs to the helicase family. PriA subfamily.</text>
</comment>
<sequence>MEYFIDVVVPLSIATTFTYSVNQAEFIFLQPGMRVAVPFGKKKVYTAIVLSKHNQKPSVYTPKDILTIIDEQPIVTTKQLDFWQWIAQYYMCALGDVYKAALPSAFLLESETILSFNSTLVVDLSSLTDDEFLLYQAFEQQPILRFDEVQKILNKKQVFNVIDELLKKEIIFLNQHIHEKYKPKLVKYVTLHDTYKEENELINLLDHELKTEKQRALVLKYFQLSTQKSTIELKELLEKAGVSKAIYTNLEKKQIFETYSLAEDRVQFSDAFLNDIQFTELQNKTIQSIQNQFQQHDVVLLNAVTGSGKTEIYIELIKNALQNNSQVLFLVPEIGLTTQLVQRLTAYFGNKVAVFNSKYSENERVEVYHHVLNATEKAQIVIGSRSSIFLPFKNLGLIIVDEEHETTYKQVDPAPRFHTRDAAIVLAKMFHAKVLLGSATPSLESYYNAYQQKFGYTELLQRFKNVQLPQIVLVDLKEARRKKEVNGIFSMKLIEAITEAFYNGEQVLLFQNRRGFSPVLECLSCGHVPYCTMCDVGLTYYKRQNYLKCHYCGYTMAMPSKCHSCHSHDLTTKGLGTEQVEEALKNIFPNKNIARMDQDTTRGKFAFERLIDGFKNREIDAMVGTQMLAKGLDFDNVSLVGILNADNMLNFPDFRAYERAYQLMVQMAGRAGRKNKQGKVIIQTYNPYHNTIQQVTQNDYKGMFKEQMYERLNFKYPPFYRLIRLQLKHPDYEKVKEASQWLASNMKQSVQGILVLGPQEPSINRIRNQYIQVILIKLPINKSANALKKAIQKSINSLETIAKFKSVKTTISVDFY</sequence>
<dbReference type="CDD" id="cd17929">
    <property type="entry name" value="DEXHc_priA"/>
    <property type="match status" value="1"/>
</dbReference>
<evidence type="ECO:0000256" key="1">
    <source>
        <dbReference type="ARBA" id="ARBA00022515"/>
    </source>
</evidence>
<dbReference type="GO" id="GO:0006302">
    <property type="term" value="P:double-strand break repair"/>
    <property type="evidence" value="ECO:0007669"/>
    <property type="project" value="InterPro"/>
</dbReference>
<feature type="binding site" evidence="12">
    <location>
        <position position="565"/>
    </location>
    <ligand>
        <name>Zn(2+)</name>
        <dbReference type="ChEBI" id="CHEBI:29105"/>
        <label>1</label>
    </ligand>
</feature>
<feature type="binding site" evidence="12">
    <location>
        <position position="522"/>
    </location>
    <ligand>
        <name>Zn(2+)</name>
        <dbReference type="ChEBI" id="CHEBI:29105"/>
        <label>1</label>
    </ligand>
</feature>
<dbReference type="GO" id="GO:0003677">
    <property type="term" value="F:DNA binding"/>
    <property type="evidence" value="ECO:0007669"/>
    <property type="project" value="UniProtKB-UniRule"/>
</dbReference>
<evidence type="ECO:0000256" key="6">
    <source>
        <dbReference type="ARBA" id="ARBA00022806"/>
    </source>
</evidence>
<dbReference type="SUPFAM" id="SSF52540">
    <property type="entry name" value="P-loop containing nucleoside triphosphate hydrolases"/>
    <property type="match status" value="1"/>
</dbReference>
<proteinExistence type="inferred from homology"/>
<dbReference type="InterPro" id="IPR041236">
    <property type="entry name" value="PriA_C"/>
</dbReference>
<dbReference type="Pfam" id="PF18319">
    <property type="entry name" value="Zn_ribbon_PriA"/>
    <property type="match status" value="1"/>
</dbReference>
<dbReference type="Proteomes" id="UP000199634">
    <property type="component" value="Unassembled WGS sequence"/>
</dbReference>
<feature type="domain" description="Helicase C-terminal" evidence="14">
    <location>
        <begin position="541"/>
        <end position="712"/>
    </location>
</feature>
<dbReference type="PANTHER" id="PTHR30580">
    <property type="entry name" value="PRIMOSOMAL PROTEIN N"/>
    <property type="match status" value="1"/>
</dbReference>
<dbReference type="SMART" id="SM00487">
    <property type="entry name" value="DEXDc"/>
    <property type="match status" value="1"/>
</dbReference>
<dbReference type="Pfam" id="PF00271">
    <property type="entry name" value="Helicase_C"/>
    <property type="match status" value="1"/>
</dbReference>
<feature type="binding site" evidence="12">
    <location>
        <position position="549"/>
    </location>
    <ligand>
        <name>Zn(2+)</name>
        <dbReference type="ChEBI" id="CHEBI:29105"/>
        <label>2</label>
    </ligand>
</feature>
<dbReference type="HAMAP" id="MF_00983">
    <property type="entry name" value="PriA"/>
    <property type="match status" value="1"/>
</dbReference>
<accession>A0A1H6K5D9</accession>
<dbReference type="GO" id="GO:0008270">
    <property type="term" value="F:zinc ion binding"/>
    <property type="evidence" value="ECO:0007669"/>
    <property type="project" value="UniProtKB-UniRule"/>
</dbReference>
<dbReference type="SMART" id="SM00490">
    <property type="entry name" value="HELICc"/>
    <property type="match status" value="1"/>
</dbReference>
<dbReference type="Pfam" id="PF04851">
    <property type="entry name" value="ResIII"/>
    <property type="match status" value="1"/>
</dbReference>
<dbReference type="STRING" id="1159016.SAMN02927937_00979"/>
<dbReference type="PROSITE" id="PS51194">
    <property type="entry name" value="HELICASE_CTER"/>
    <property type="match status" value="1"/>
</dbReference>
<dbReference type="GO" id="GO:0005524">
    <property type="term" value="F:ATP binding"/>
    <property type="evidence" value="ECO:0007669"/>
    <property type="project" value="UniProtKB-UniRule"/>
</dbReference>
<dbReference type="InterPro" id="IPR040498">
    <property type="entry name" value="PriA_CRR"/>
</dbReference>
<evidence type="ECO:0000313" key="15">
    <source>
        <dbReference type="EMBL" id="SEH70585.1"/>
    </source>
</evidence>
<comment type="function">
    <text evidence="12">Initiates the restart of stalled replication forks, which reloads the replicative helicase on sites other than the origin of replication. Recognizes and binds to abandoned replication forks and remodels them to uncover a helicase loading site. Promotes assembly of the primosome at these replication forks.</text>
</comment>
<dbReference type="EMBL" id="FNXE01000009">
    <property type="protein sequence ID" value="SEH70585.1"/>
    <property type="molecule type" value="Genomic_DNA"/>
</dbReference>
<keyword evidence="6 12" id="KW-0347">Helicase</keyword>
<dbReference type="NCBIfam" id="TIGR00595">
    <property type="entry name" value="priA"/>
    <property type="match status" value="1"/>
</dbReference>
<dbReference type="InterPro" id="IPR041222">
    <property type="entry name" value="PriA_3primeBD"/>
</dbReference>
<comment type="cofactor">
    <cofactor evidence="12">
        <name>Zn(2+)</name>
        <dbReference type="ChEBI" id="CHEBI:29105"/>
    </cofactor>
    <text evidence="12">Binds 2 zinc ions per subunit.</text>
</comment>
<feature type="binding site" evidence="12">
    <location>
        <position position="531"/>
    </location>
    <ligand>
        <name>Zn(2+)</name>
        <dbReference type="ChEBI" id="CHEBI:29105"/>
        <label>2</label>
    </ligand>
</feature>
<evidence type="ECO:0000256" key="12">
    <source>
        <dbReference type="HAMAP-Rule" id="MF_00983"/>
    </source>
</evidence>
<dbReference type="InterPro" id="IPR006935">
    <property type="entry name" value="Helicase/UvrB_N"/>
</dbReference>
<dbReference type="GO" id="GO:0016887">
    <property type="term" value="F:ATP hydrolysis activity"/>
    <property type="evidence" value="ECO:0007669"/>
    <property type="project" value="RHEA"/>
</dbReference>
<organism evidence="15 16">
    <name type="scientific">Paenimyroides marinum</name>
    <dbReference type="NCBI Taxonomy" id="1159016"/>
    <lineage>
        <taxon>Bacteria</taxon>
        <taxon>Pseudomonadati</taxon>
        <taxon>Bacteroidota</taxon>
        <taxon>Flavobacteriia</taxon>
        <taxon>Flavobacteriales</taxon>
        <taxon>Flavobacteriaceae</taxon>
        <taxon>Paenimyroides</taxon>
    </lineage>
</organism>
<evidence type="ECO:0000259" key="14">
    <source>
        <dbReference type="PROSITE" id="PS51194"/>
    </source>
</evidence>
<dbReference type="EC" id="5.6.2.4" evidence="12"/>